<dbReference type="PANTHER" id="PTHR42923:SF20">
    <property type="entry name" value="FLAVIN-CONTAINING AMINE OXIDASEDEHYDROGENASE"/>
    <property type="match status" value="1"/>
</dbReference>
<dbReference type="OrthoDB" id="337830at2"/>
<feature type="domain" description="Amine oxidase" evidence="1">
    <location>
        <begin position="18"/>
        <end position="237"/>
    </location>
</feature>
<dbReference type="SUPFAM" id="SSF51905">
    <property type="entry name" value="FAD/NAD(P)-binding domain"/>
    <property type="match status" value="1"/>
</dbReference>
<proteinExistence type="predicted"/>
<dbReference type="Gene3D" id="1.10.405.20">
    <property type="match status" value="1"/>
</dbReference>
<dbReference type="PANTHER" id="PTHR42923">
    <property type="entry name" value="PROTOPORPHYRINOGEN OXIDASE"/>
    <property type="match status" value="1"/>
</dbReference>
<dbReference type="PATRIC" id="fig|68170.10.peg.2948"/>
<protein>
    <recommendedName>
        <fullName evidence="1">Amine oxidase domain-containing protein</fullName>
    </recommendedName>
</protein>
<reference evidence="2 3" key="1">
    <citation type="submission" date="2015-02" db="EMBL/GenBank/DDBJ databases">
        <authorList>
            <person name="Ju K.-S."/>
            <person name="Doroghazi J.R."/>
            <person name="Metcalf W."/>
        </authorList>
    </citation>
    <scope>NUCLEOTIDE SEQUENCE [LARGE SCALE GENOMIC DNA]</scope>
    <source>
        <strain evidence="2 3">NRRL B-16140</strain>
    </source>
</reference>
<dbReference type="InterPro" id="IPR036188">
    <property type="entry name" value="FAD/NAD-bd_sf"/>
</dbReference>
<evidence type="ECO:0000313" key="3">
    <source>
        <dbReference type="Proteomes" id="UP000033393"/>
    </source>
</evidence>
<sequence>MPGGQGVKTVIVIGAGASGLTAARALEKAGHRAIVLERGGEVGGKCASVDIDGHAFDLGGHVCTTEYRRLAALATELGLDTEPTTPHRVFDAQAGRSRPQSSAFFTYENFQRYRHLRDTRFPRLGEPGLAHSAKALSAPARQWLESHGLEAMAESFGAGYTAAGYGSLDEIPALYFLKYAEMTGLLSSARDLLGHAGSFTIKGGFGTLWQKVAQDLDIRLNVEIEQIVRNAGQVRVRACLLYTS</sequence>
<evidence type="ECO:0000259" key="1">
    <source>
        <dbReference type="Pfam" id="PF01593"/>
    </source>
</evidence>
<dbReference type="InterPro" id="IPR002937">
    <property type="entry name" value="Amino_oxidase"/>
</dbReference>
<dbReference type="AlphaFoldDB" id="A0A0F0GFG5"/>
<dbReference type="GO" id="GO:0016491">
    <property type="term" value="F:oxidoreductase activity"/>
    <property type="evidence" value="ECO:0007669"/>
    <property type="project" value="InterPro"/>
</dbReference>
<dbReference type="Pfam" id="PF01593">
    <property type="entry name" value="Amino_oxidase"/>
    <property type="match status" value="1"/>
</dbReference>
<keyword evidence="3" id="KW-1185">Reference proteome</keyword>
<dbReference type="InterPro" id="IPR050464">
    <property type="entry name" value="Zeta_carotene_desat/Oxidored"/>
</dbReference>
<feature type="non-terminal residue" evidence="2">
    <location>
        <position position="244"/>
    </location>
</feature>
<gene>
    <name evidence="2" type="ORF">UK23_46610</name>
</gene>
<name>A0A0F0GFG5_LENAE</name>
<dbReference type="Gene3D" id="3.50.50.60">
    <property type="entry name" value="FAD/NAD(P)-binding domain"/>
    <property type="match status" value="1"/>
</dbReference>
<dbReference type="EMBL" id="JYJG01000550">
    <property type="protein sequence ID" value="KJK33327.1"/>
    <property type="molecule type" value="Genomic_DNA"/>
</dbReference>
<accession>A0A0F0GFG5</accession>
<comment type="caution">
    <text evidence="2">The sequence shown here is derived from an EMBL/GenBank/DDBJ whole genome shotgun (WGS) entry which is preliminary data.</text>
</comment>
<organism evidence="2 3">
    <name type="scientific">Lentzea aerocolonigenes</name>
    <name type="common">Lechevalieria aerocolonigenes</name>
    <name type="synonym">Saccharothrix aerocolonigenes</name>
    <dbReference type="NCBI Taxonomy" id="68170"/>
    <lineage>
        <taxon>Bacteria</taxon>
        <taxon>Bacillati</taxon>
        <taxon>Actinomycetota</taxon>
        <taxon>Actinomycetes</taxon>
        <taxon>Pseudonocardiales</taxon>
        <taxon>Pseudonocardiaceae</taxon>
        <taxon>Lentzea</taxon>
    </lineage>
</organism>
<evidence type="ECO:0000313" key="2">
    <source>
        <dbReference type="EMBL" id="KJK33327.1"/>
    </source>
</evidence>
<dbReference type="Proteomes" id="UP000033393">
    <property type="component" value="Unassembled WGS sequence"/>
</dbReference>